<evidence type="ECO:0000256" key="7">
    <source>
        <dbReference type="SAM" id="Phobius"/>
    </source>
</evidence>
<comment type="caution">
    <text evidence="9">The sequence shown here is derived from an EMBL/GenBank/DDBJ whole genome shotgun (WGS) entry which is preliminary data.</text>
</comment>
<feature type="transmembrane region" description="Helical" evidence="7">
    <location>
        <begin position="6"/>
        <end position="26"/>
    </location>
</feature>
<dbReference type="SUPFAM" id="SSF103473">
    <property type="entry name" value="MFS general substrate transporter"/>
    <property type="match status" value="1"/>
</dbReference>
<evidence type="ECO:0000256" key="3">
    <source>
        <dbReference type="ARBA" id="ARBA00022448"/>
    </source>
</evidence>
<protein>
    <submittedName>
        <fullName evidence="9">MFS transporter</fullName>
    </submittedName>
</protein>
<feature type="domain" description="Major facilitator superfamily (MFS) profile" evidence="8">
    <location>
        <begin position="1"/>
        <end position="385"/>
    </location>
</feature>
<gene>
    <name evidence="9" type="ORF">KME32_10805</name>
</gene>
<dbReference type="PANTHER" id="PTHR23504">
    <property type="entry name" value="MAJOR FACILITATOR SUPERFAMILY DOMAIN-CONTAINING PROTEIN 10"/>
    <property type="match status" value="1"/>
</dbReference>
<feature type="transmembrane region" description="Helical" evidence="7">
    <location>
        <begin position="356"/>
        <end position="378"/>
    </location>
</feature>
<evidence type="ECO:0000256" key="2">
    <source>
        <dbReference type="ARBA" id="ARBA00007520"/>
    </source>
</evidence>
<reference evidence="9" key="1">
    <citation type="submission" date="2021-05" db="EMBL/GenBank/DDBJ databases">
        <authorList>
            <person name="Pietrasiak N."/>
            <person name="Ward R."/>
            <person name="Stajich J.E."/>
            <person name="Kurbessoian T."/>
        </authorList>
    </citation>
    <scope>NUCLEOTIDE SEQUENCE</scope>
    <source>
        <strain evidence="9">JT2-VF2</strain>
    </source>
</reference>
<dbReference type="GO" id="GO:0022857">
    <property type="term" value="F:transmembrane transporter activity"/>
    <property type="evidence" value="ECO:0007669"/>
    <property type="project" value="InterPro"/>
</dbReference>
<dbReference type="PROSITE" id="PS50850">
    <property type="entry name" value="MFS"/>
    <property type="match status" value="1"/>
</dbReference>
<dbReference type="GO" id="GO:0005886">
    <property type="term" value="C:plasma membrane"/>
    <property type="evidence" value="ECO:0007669"/>
    <property type="project" value="UniProtKB-SubCell"/>
</dbReference>
<feature type="transmembrane region" description="Helical" evidence="7">
    <location>
        <begin position="297"/>
        <end position="319"/>
    </location>
</feature>
<dbReference type="Proteomes" id="UP000715781">
    <property type="component" value="Unassembled WGS sequence"/>
</dbReference>
<feature type="transmembrane region" description="Helical" evidence="7">
    <location>
        <begin position="124"/>
        <end position="146"/>
    </location>
</feature>
<dbReference type="InterPro" id="IPR020846">
    <property type="entry name" value="MFS_dom"/>
</dbReference>
<evidence type="ECO:0000313" key="9">
    <source>
        <dbReference type="EMBL" id="MBW4561624.1"/>
    </source>
</evidence>
<dbReference type="PANTHER" id="PTHR23504:SF15">
    <property type="entry name" value="MAJOR FACILITATOR SUPERFAMILY (MFS) PROFILE DOMAIN-CONTAINING PROTEIN"/>
    <property type="match status" value="1"/>
</dbReference>
<dbReference type="Gene3D" id="1.20.1250.20">
    <property type="entry name" value="MFS general substrate transporter like domains"/>
    <property type="match status" value="1"/>
</dbReference>
<evidence type="ECO:0000256" key="5">
    <source>
        <dbReference type="ARBA" id="ARBA00022989"/>
    </source>
</evidence>
<dbReference type="InterPro" id="IPR011701">
    <property type="entry name" value="MFS"/>
</dbReference>
<reference evidence="9" key="2">
    <citation type="journal article" date="2022" name="Microbiol. Resour. Announc.">
        <title>Metagenome Sequencing to Explore Phylogenomics of Terrestrial Cyanobacteria.</title>
        <authorList>
            <person name="Ward R.D."/>
            <person name="Stajich J.E."/>
            <person name="Johansen J.R."/>
            <person name="Huntemann M."/>
            <person name="Clum A."/>
            <person name="Foster B."/>
            <person name="Foster B."/>
            <person name="Roux S."/>
            <person name="Palaniappan K."/>
            <person name="Varghese N."/>
            <person name="Mukherjee S."/>
            <person name="Reddy T.B.K."/>
            <person name="Daum C."/>
            <person name="Copeland A."/>
            <person name="Chen I.A."/>
            <person name="Ivanova N.N."/>
            <person name="Kyrpides N.C."/>
            <person name="Shapiro N."/>
            <person name="Eloe-Fadrosh E.A."/>
            <person name="Pietrasiak N."/>
        </authorList>
    </citation>
    <scope>NUCLEOTIDE SEQUENCE</scope>
    <source>
        <strain evidence="9">JT2-VF2</strain>
    </source>
</reference>
<name>A0A951PWI0_9NOST</name>
<evidence type="ECO:0000256" key="6">
    <source>
        <dbReference type="ARBA" id="ARBA00023136"/>
    </source>
</evidence>
<accession>A0A951PWI0</accession>
<keyword evidence="4 7" id="KW-0812">Transmembrane</keyword>
<feature type="transmembrane region" description="Helical" evidence="7">
    <location>
        <begin position="33"/>
        <end position="54"/>
    </location>
</feature>
<dbReference type="InterPro" id="IPR001958">
    <property type="entry name" value="Tet-R_TetA/multi-R_MdtG-like"/>
</dbReference>
<proteinExistence type="inferred from homology"/>
<organism evidence="9 10">
    <name type="scientific">Mojavia pulchra JT2-VF2</name>
    <dbReference type="NCBI Taxonomy" id="287848"/>
    <lineage>
        <taxon>Bacteria</taxon>
        <taxon>Bacillati</taxon>
        <taxon>Cyanobacteriota</taxon>
        <taxon>Cyanophyceae</taxon>
        <taxon>Nostocales</taxon>
        <taxon>Nostocaceae</taxon>
    </lineage>
</organism>
<dbReference type="InterPro" id="IPR036259">
    <property type="entry name" value="MFS_trans_sf"/>
</dbReference>
<comment type="similarity">
    <text evidence="2">Belongs to the major facilitator superfamily. TCR/Tet family.</text>
</comment>
<evidence type="ECO:0000256" key="4">
    <source>
        <dbReference type="ARBA" id="ARBA00022692"/>
    </source>
</evidence>
<keyword evidence="3" id="KW-0813">Transport</keyword>
<feature type="transmembrane region" description="Helical" evidence="7">
    <location>
        <begin position="273"/>
        <end position="291"/>
    </location>
</feature>
<dbReference type="PROSITE" id="PS00216">
    <property type="entry name" value="SUGAR_TRANSPORT_1"/>
    <property type="match status" value="1"/>
</dbReference>
<sequence length="386" mass="41225">MIFIFITLFLDLLGSGLLVPVIPFLVREYSKDALTIGLLAVSFSAAQFIASPVLGVLSDRYGRRPVLLISLLGTTLGYFIFGFANALWLLFAARLLDGFTGGNISTAQAYIADISPPQDRAKNFGLIGAAFGLGFIFGPALGGLLGQISLQAPAFAAGILSLATTIFGFFALPESLPPQKRLQRPIRLKELNPIAQVGDVLQRPVLRGLLLANFAKNFAFSGLQTNFALFTFVRFGLGSGANGAIFSYIGVLAALMQGLIVRRLVKHFREEQLAVVGFGMMAVGFSLISFVPTIWMLYPALTFIPVGSGLVTPTLMGLISKQVAIQEQGTILGASQAIASLTQVVAPVWAGAVFDYVGIGAPYWTGAIWLVVAVWLVATCQIKTER</sequence>
<feature type="transmembrane region" description="Helical" evidence="7">
    <location>
        <begin position="66"/>
        <end position="91"/>
    </location>
</feature>
<evidence type="ECO:0000259" key="8">
    <source>
        <dbReference type="PROSITE" id="PS50850"/>
    </source>
</evidence>
<feature type="transmembrane region" description="Helical" evidence="7">
    <location>
        <begin position="331"/>
        <end position="350"/>
    </location>
</feature>
<dbReference type="Pfam" id="PF07690">
    <property type="entry name" value="MFS_1"/>
    <property type="match status" value="1"/>
</dbReference>
<dbReference type="InterPro" id="IPR005829">
    <property type="entry name" value="Sugar_transporter_CS"/>
</dbReference>
<dbReference type="AlphaFoldDB" id="A0A951PWI0"/>
<evidence type="ECO:0000256" key="1">
    <source>
        <dbReference type="ARBA" id="ARBA00004651"/>
    </source>
</evidence>
<keyword evidence="6 7" id="KW-0472">Membrane</keyword>
<keyword evidence="5 7" id="KW-1133">Transmembrane helix</keyword>
<comment type="subcellular location">
    <subcellularLocation>
        <location evidence="1">Cell membrane</location>
        <topology evidence="1">Multi-pass membrane protein</topology>
    </subcellularLocation>
</comment>
<dbReference type="EMBL" id="JAHHHN010000005">
    <property type="protein sequence ID" value="MBW4561624.1"/>
    <property type="molecule type" value="Genomic_DNA"/>
</dbReference>
<dbReference type="PRINTS" id="PR01035">
    <property type="entry name" value="TCRTETA"/>
</dbReference>
<feature type="transmembrane region" description="Helical" evidence="7">
    <location>
        <begin position="152"/>
        <end position="172"/>
    </location>
</feature>
<evidence type="ECO:0000313" key="10">
    <source>
        <dbReference type="Proteomes" id="UP000715781"/>
    </source>
</evidence>